<dbReference type="InterPro" id="IPR021527">
    <property type="entry name" value="DUF2795"/>
</dbReference>
<comment type="caution">
    <text evidence="1">The sequence shown here is derived from an EMBL/GenBank/DDBJ whole genome shotgun (WGS) entry which is preliminary data.</text>
</comment>
<dbReference type="EMBL" id="JACJRF010000010">
    <property type="protein sequence ID" value="MBD2344147.1"/>
    <property type="molecule type" value="Genomic_DNA"/>
</dbReference>
<protein>
    <submittedName>
        <fullName evidence="1">DUF2795 domain-containing protein</fullName>
    </submittedName>
</protein>
<proteinExistence type="predicted"/>
<name>A0ABR8CLN2_9NOST</name>
<gene>
    <name evidence="1" type="ORF">H6G18_08295</name>
</gene>
<evidence type="ECO:0000313" key="1">
    <source>
        <dbReference type="EMBL" id="MBD2344147.1"/>
    </source>
</evidence>
<organism evidence="1 2">
    <name type="scientific">Anabaena subtropica FACHB-260</name>
    <dbReference type="NCBI Taxonomy" id="2692884"/>
    <lineage>
        <taxon>Bacteria</taxon>
        <taxon>Bacillati</taxon>
        <taxon>Cyanobacteriota</taxon>
        <taxon>Cyanophyceae</taxon>
        <taxon>Nostocales</taxon>
        <taxon>Nostocaceae</taxon>
        <taxon>Anabaena</taxon>
    </lineage>
</organism>
<dbReference type="Proteomes" id="UP000607281">
    <property type="component" value="Unassembled WGS sequence"/>
</dbReference>
<sequence length="129" mass="14861">MLTLNFEKLKKNLLNINYPITKKELVKYAEETGVDEQVLRVLTLLPAKQYKSLLDVSKHIGELTMDKISSDKLRKNLLKINYPITKKELVKYAEETGVDEQVLRALKTLPSKQYQTLDEVNQGINKRAS</sequence>
<accession>A0ABR8CLN2</accession>
<dbReference type="Pfam" id="PF11387">
    <property type="entry name" value="DUF2795"/>
    <property type="match status" value="2"/>
</dbReference>
<reference evidence="1 2" key="1">
    <citation type="journal article" date="2020" name="ISME J.">
        <title>Comparative genomics reveals insights into cyanobacterial evolution and habitat adaptation.</title>
        <authorList>
            <person name="Chen M.Y."/>
            <person name="Teng W.K."/>
            <person name="Zhao L."/>
            <person name="Hu C.X."/>
            <person name="Zhou Y.K."/>
            <person name="Han B.P."/>
            <person name="Song L.R."/>
            <person name="Shu W.S."/>
        </authorList>
    </citation>
    <scope>NUCLEOTIDE SEQUENCE [LARGE SCALE GENOMIC DNA]</scope>
    <source>
        <strain evidence="1 2">FACHB-260</strain>
    </source>
</reference>
<dbReference type="RefSeq" id="WP_190406606.1">
    <property type="nucleotide sequence ID" value="NZ_JACJRF010000010.1"/>
</dbReference>
<evidence type="ECO:0000313" key="2">
    <source>
        <dbReference type="Proteomes" id="UP000607281"/>
    </source>
</evidence>
<keyword evidence="2" id="KW-1185">Reference proteome</keyword>